<dbReference type="EMBL" id="JAFNEN010001303">
    <property type="protein sequence ID" value="KAG8174155.1"/>
    <property type="molecule type" value="Genomic_DNA"/>
</dbReference>
<comment type="caution">
    <text evidence="1">The sequence shown here is derived from an EMBL/GenBank/DDBJ whole genome shotgun (WGS) entry which is preliminary data.</text>
</comment>
<proteinExistence type="predicted"/>
<evidence type="ECO:0000313" key="2">
    <source>
        <dbReference type="Proteomes" id="UP000827092"/>
    </source>
</evidence>
<keyword evidence="2" id="KW-1185">Reference proteome</keyword>
<dbReference type="Proteomes" id="UP000827092">
    <property type="component" value="Unassembled WGS sequence"/>
</dbReference>
<gene>
    <name evidence="1" type="ORF">JTE90_022567</name>
</gene>
<dbReference type="AlphaFoldDB" id="A0AAV6TRX5"/>
<evidence type="ECO:0000313" key="1">
    <source>
        <dbReference type="EMBL" id="KAG8174155.1"/>
    </source>
</evidence>
<reference evidence="1 2" key="1">
    <citation type="journal article" date="2022" name="Nat. Ecol. Evol.">
        <title>A masculinizing supergene underlies an exaggerated male reproductive morph in a spider.</title>
        <authorList>
            <person name="Hendrickx F."/>
            <person name="De Corte Z."/>
            <person name="Sonet G."/>
            <person name="Van Belleghem S.M."/>
            <person name="Kostlbacher S."/>
            <person name="Vangestel C."/>
        </authorList>
    </citation>
    <scope>NUCLEOTIDE SEQUENCE [LARGE SCALE GENOMIC DNA]</scope>
    <source>
        <strain evidence="1">W744_W776</strain>
    </source>
</reference>
<accession>A0AAV6TRX5</accession>
<protein>
    <submittedName>
        <fullName evidence="1">Uncharacterized protein</fullName>
    </submittedName>
</protein>
<organism evidence="1 2">
    <name type="scientific">Oedothorax gibbosus</name>
    <dbReference type="NCBI Taxonomy" id="931172"/>
    <lineage>
        <taxon>Eukaryota</taxon>
        <taxon>Metazoa</taxon>
        <taxon>Ecdysozoa</taxon>
        <taxon>Arthropoda</taxon>
        <taxon>Chelicerata</taxon>
        <taxon>Arachnida</taxon>
        <taxon>Araneae</taxon>
        <taxon>Araneomorphae</taxon>
        <taxon>Entelegynae</taxon>
        <taxon>Araneoidea</taxon>
        <taxon>Linyphiidae</taxon>
        <taxon>Erigoninae</taxon>
        <taxon>Oedothorax</taxon>
    </lineage>
</organism>
<name>A0AAV6TRX5_9ARAC</name>
<sequence length="194" mass="21451">MDLFGVTHSAFVFESGNGSLVRLVNGTKGFKTQISNKYVMVKNIPKVVGMYNVSDEALSYCSDLMSYPLSKGSKKINSVTLMDFPICIPLNAEELEAFNNAGLPVTSSCYERILKDGIKYHAGCYRRQGQKSNDSVIKLSNGNYAYAERFVYYDNSCQDIHVLARHINIARGVNVVSHPCAAKADHIKVCASYV</sequence>